<dbReference type="AlphaFoldDB" id="A0A0Q3QKW6"/>
<dbReference type="OrthoDB" id="5983600at2759"/>
<accession>A0A0Q3QKW6</accession>
<evidence type="ECO:0000313" key="3">
    <source>
        <dbReference type="Proteomes" id="UP000051836"/>
    </source>
</evidence>
<sequence>MDVDVDLYLAGRLLFTVQALIFASVFERLCGAEGGRPREASAAKKAWENGAGDQESRKGEMAEKRSPEAELSPAAAEREGQAAVEPSPAAAEQQEATVVEKLSPAATEQLEGGAAAEPSHAAAKSIPQQPPAEPCKPEPQEDAGDHAALPSKAEEEDLGSDKEELVRISSLLAFTQDLLELYELLFDLSIWFRTFPRSSFQLAYMLKVYKSGIIHCIRNSPNP</sequence>
<feature type="compositionally biased region" description="Basic and acidic residues" evidence="1">
    <location>
        <begin position="135"/>
        <end position="145"/>
    </location>
</feature>
<name>A0A0Q3QKW6_AMAAE</name>
<dbReference type="EMBL" id="LMAW01003156">
    <property type="protein sequence ID" value="KQK73705.1"/>
    <property type="molecule type" value="Genomic_DNA"/>
</dbReference>
<feature type="compositionally biased region" description="Basic and acidic residues" evidence="1">
    <location>
        <begin position="54"/>
        <end position="68"/>
    </location>
</feature>
<organism evidence="2 3">
    <name type="scientific">Amazona aestiva</name>
    <name type="common">Blue-fronted Amazon parrot</name>
    <dbReference type="NCBI Taxonomy" id="12930"/>
    <lineage>
        <taxon>Eukaryota</taxon>
        <taxon>Metazoa</taxon>
        <taxon>Chordata</taxon>
        <taxon>Craniata</taxon>
        <taxon>Vertebrata</taxon>
        <taxon>Euteleostomi</taxon>
        <taxon>Archelosauria</taxon>
        <taxon>Archosauria</taxon>
        <taxon>Dinosauria</taxon>
        <taxon>Saurischia</taxon>
        <taxon>Theropoda</taxon>
        <taxon>Coelurosauria</taxon>
        <taxon>Aves</taxon>
        <taxon>Neognathae</taxon>
        <taxon>Neoaves</taxon>
        <taxon>Telluraves</taxon>
        <taxon>Australaves</taxon>
        <taxon>Psittaciformes</taxon>
        <taxon>Psittacidae</taxon>
        <taxon>Amazona</taxon>
    </lineage>
</organism>
<comment type="caution">
    <text evidence="2">The sequence shown here is derived from an EMBL/GenBank/DDBJ whole genome shotgun (WGS) entry which is preliminary data.</text>
</comment>
<feature type="compositionally biased region" description="Basic and acidic residues" evidence="1">
    <location>
        <begin position="35"/>
        <end position="47"/>
    </location>
</feature>
<proteinExistence type="predicted"/>
<feature type="region of interest" description="Disordered" evidence="1">
    <location>
        <begin position="34"/>
        <end position="147"/>
    </location>
</feature>
<feature type="compositionally biased region" description="Low complexity" evidence="1">
    <location>
        <begin position="114"/>
        <end position="123"/>
    </location>
</feature>
<dbReference type="Proteomes" id="UP000051836">
    <property type="component" value="Unassembled WGS sequence"/>
</dbReference>
<gene>
    <name evidence="2" type="ORF">AAES_165349</name>
</gene>
<evidence type="ECO:0000256" key="1">
    <source>
        <dbReference type="SAM" id="MobiDB-lite"/>
    </source>
</evidence>
<evidence type="ECO:0000313" key="2">
    <source>
        <dbReference type="EMBL" id="KQK73705.1"/>
    </source>
</evidence>
<protein>
    <submittedName>
        <fullName evidence="2">Uncharacterized protein</fullName>
    </submittedName>
</protein>
<feature type="compositionally biased region" description="Low complexity" evidence="1">
    <location>
        <begin position="69"/>
        <end position="96"/>
    </location>
</feature>
<reference evidence="2 3" key="1">
    <citation type="submission" date="2015-10" db="EMBL/GenBank/DDBJ databases">
        <authorList>
            <person name="Gilbert D.G."/>
        </authorList>
    </citation>
    <scope>NUCLEOTIDE SEQUENCE [LARGE SCALE GENOMIC DNA]</scope>
    <source>
        <strain evidence="2">FVVF132</strain>
    </source>
</reference>
<keyword evidence="3" id="KW-1185">Reference proteome</keyword>